<evidence type="ECO:0000256" key="1">
    <source>
        <dbReference type="SAM" id="MobiDB-lite"/>
    </source>
</evidence>
<dbReference type="EMBL" id="JANBUL010000044">
    <property type="protein sequence ID" value="KAJ2783577.1"/>
    <property type="molecule type" value="Genomic_DNA"/>
</dbReference>
<keyword evidence="3" id="KW-0732">Signal</keyword>
<evidence type="ECO:0008006" key="6">
    <source>
        <dbReference type="Google" id="ProtNLM"/>
    </source>
</evidence>
<dbReference type="InterPro" id="IPR043504">
    <property type="entry name" value="Peptidase_S1_PA_chymotrypsin"/>
</dbReference>
<keyword evidence="2" id="KW-1133">Transmembrane helix</keyword>
<dbReference type="OrthoDB" id="5565075at2759"/>
<dbReference type="Gene3D" id="2.40.10.10">
    <property type="entry name" value="Trypsin-like serine proteases"/>
    <property type="match status" value="1"/>
</dbReference>
<accession>A0A9W8HEL9</accession>
<feature type="compositionally biased region" description="Low complexity" evidence="1">
    <location>
        <begin position="529"/>
        <end position="549"/>
    </location>
</feature>
<gene>
    <name evidence="4" type="ORF">H4R18_001630</name>
</gene>
<evidence type="ECO:0000256" key="2">
    <source>
        <dbReference type="SAM" id="Phobius"/>
    </source>
</evidence>
<evidence type="ECO:0000313" key="5">
    <source>
        <dbReference type="Proteomes" id="UP001140217"/>
    </source>
</evidence>
<dbReference type="SUPFAM" id="SSF50494">
    <property type="entry name" value="Trypsin-like serine proteases"/>
    <property type="match status" value="1"/>
</dbReference>
<protein>
    <recommendedName>
        <fullName evidence="6">Peptidase S1 domain-containing protein</fullName>
    </recommendedName>
</protein>
<keyword evidence="2" id="KW-0472">Membrane</keyword>
<dbReference type="Proteomes" id="UP001140217">
    <property type="component" value="Unassembled WGS sequence"/>
</dbReference>
<dbReference type="AlphaFoldDB" id="A0A9W8HEL9"/>
<organism evidence="4 5">
    <name type="scientific">Coemansia javaensis</name>
    <dbReference type="NCBI Taxonomy" id="2761396"/>
    <lineage>
        <taxon>Eukaryota</taxon>
        <taxon>Fungi</taxon>
        <taxon>Fungi incertae sedis</taxon>
        <taxon>Zoopagomycota</taxon>
        <taxon>Kickxellomycotina</taxon>
        <taxon>Kickxellomycetes</taxon>
        <taxon>Kickxellales</taxon>
        <taxon>Kickxellaceae</taxon>
        <taxon>Coemansia</taxon>
    </lineage>
</organism>
<evidence type="ECO:0000313" key="4">
    <source>
        <dbReference type="EMBL" id="KAJ2783577.1"/>
    </source>
</evidence>
<keyword evidence="5" id="KW-1185">Reference proteome</keyword>
<evidence type="ECO:0000256" key="3">
    <source>
        <dbReference type="SAM" id="SignalP"/>
    </source>
</evidence>
<reference evidence="4" key="1">
    <citation type="submission" date="2022-07" db="EMBL/GenBank/DDBJ databases">
        <title>Phylogenomic reconstructions and comparative analyses of Kickxellomycotina fungi.</title>
        <authorList>
            <person name="Reynolds N.K."/>
            <person name="Stajich J.E."/>
            <person name="Barry K."/>
            <person name="Grigoriev I.V."/>
            <person name="Crous P."/>
            <person name="Smith M.E."/>
        </authorList>
    </citation>
    <scope>NUCLEOTIDE SEQUENCE</scope>
    <source>
        <strain evidence="4">NBRC 105414</strain>
    </source>
</reference>
<name>A0A9W8HEL9_9FUNG</name>
<dbReference type="InterPro" id="IPR009003">
    <property type="entry name" value="Peptidase_S1_PA"/>
</dbReference>
<feature type="signal peptide" evidence="3">
    <location>
        <begin position="1"/>
        <end position="22"/>
    </location>
</feature>
<sequence>MNLAALLCLLAASGANLRHAAATPSAGPGLGAPYFSSTGRLFRRDDDPAAALGKKLTDEFPQGVLMVDGQPSICDLIVISNTAAVGAATCFEKNSAGQVDVNRYTAMIGGQRGVPLSVGPATNVVIHPRFNADTFSNNIAVIQFHPVDISGTPKFNIASDPGKWTNNVLILHAMQQGKPWDAYGFSTLRLAGADVCEKGSELYKGNRADFICTMQTWRLDTSGCRWPSNLVFGAAGDATGQIALYSHSAIDSEKGYCVGGDYLNYYLNVANYIPWINSVCDPKVTVATPAGGSGPSYEPSYRMVEPPGNSTIRILSLRGTGQLVEAARVVPGVSSTGGNNPGKPPVPVVPGVPLDAVPTVETVTSTTVVTTTAKTDTTTSTTTFSTVTTRVDTTAVTATEQDTVTVTTTSSTTTTTTDTATTVQPTTQTVTSTETSYSVLTSTVTATSAESVEAPVCPPITPCLSAESLAAASTTTTTRTLTTTMTTTTFGPGITSISTTTTTVKASTATVTVTDGPSQSTTTVVESVTEPESAELTSTTTTTVEHTVTGPVGPSKPEKKPPSPLVILLVIVGVLLVLLLFLIAWLWYRKRKADSVERTQQYDMYNSQYPQDYPSEYVDATLQEKGAGQYLQTSYNQPEMPGTRSRYNSRGDYIGYS</sequence>
<comment type="caution">
    <text evidence="4">The sequence shown here is derived from an EMBL/GenBank/DDBJ whole genome shotgun (WGS) entry which is preliminary data.</text>
</comment>
<feature type="region of interest" description="Disordered" evidence="1">
    <location>
        <begin position="529"/>
        <end position="561"/>
    </location>
</feature>
<feature type="chain" id="PRO_5040772980" description="Peptidase S1 domain-containing protein" evidence="3">
    <location>
        <begin position="23"/>
        <end position="657"/>
    </location>
</feature>
<proteinExistence type="predicted"/>
<keyword evidence="2" id="KW-0812">Transmembrane</keyword>
<feature type="transmembrane region" description="Helical" evidence="2">
    <location>
        <begin position="565"/>
        <end position="588"/>
    </location>
</feature>
<feature type="region of interest" description="Disordered" evidence="1">
    <location>
        <begin position="634"/>
        <end position="657"/>
    </location>
</feature>